<dbReference type="AlphaFoldDB" id="A0A2W7QQZ3"/>
<sequence>MLRKLIIIILLLMTSATGKSGTYYFSSSNGDDNRSLKDAQNPETPWKTIQKLNSLLNIIRPGDSILFKNGDQFHGTILLIKSGTVKSPIYFGSFGIGDNPKLTGLRNVTKWKSIGQNLFEAQIPELDSSLNTVLFNDKIHPLGRYPNLNEYDGGYLTINAYKDGHIESSNFKPSQNFTGGEIVIRKNNWIIDRHKIRATKTNSIDYIDYDKEIAPMIGYGFFIQNHPSTLDKHGEWYFDRNSKKLLIYHSGNPTDDNIKVSTLSEVLILQNTANYIIFENINIEGSNKNLITLNGTSNITFNNCNLAYIGQNAINTVSTKNIEFSNSSIKYSLNGGLFLGYNDSGIKIKNSSFENIFNFAGMGKNGEMQSQVIYMSEKTSNVLIIENEFINSGYNAINFSGDNITIKNNLIDTFCFVKDDGAGIYTYTGPLKTPFVNREIIGNIIINGIGAVSGTKPYGVTDLPYVEGIYLDTFVTEVDIENNTIANIKGKGIFLNNANEIKIFNNIIINTGYSIYLRSDDLEDYSKNIVMKKNQFIATSESQIHYYIRTNFKELSKLGEFDENALFKPLSNPKTIFLEINKNRDQINLLTWNTTFGLDKKSALTQTDNSHSSNLKSPILFEYNPSITPKSISLLGTFIDIMGNKFSEKIEIQPYSSIVLLKEKNN</sequence>
<protein>
    <submittedName>
        <fullName evidence="2">Parallel beta-helix repeat protein</fullName>
    </submittedName>
</protein>
<comment type="caution">
    <text evidence="2">The sequence shown here is derived from an EMBL/GenBank/DDBJ whole genome shotgun (WGS) entry which is preliminary data.</text>
</comment>
<gene>
    <name evidence="2" type="ORF">LV84_04207</name>
</gene>
<evidence type="ECO:0000313" key="3">
    <source>
        <dbReference type="Proteomes" id="UP000249115"/>
    </source>
</evidence>
<dbReference type="Gene3D" id="2.160.20.10">
    <property type="entry name" value="Single-stranded right-handed beta-helix, Pectin lyase-like"/>
    <property type="match status" value="2"/>
</dbReference>
<reference evidence="2 3" key="1">
    <citation type="submission" date="2018-06" db="EMBL/GenBank/DDBJ databases">
        <title>Genomic Encyclopedia of Archaeal and Bacterial Type Strains, Phase II (KMG-II): from individual species to whole genera.</title>
        <authorList>
            <person name="Goeker M."/>
        </authorList>
    </citation>
    <scope>NUCLEOTIDE SEQUENCE [LARGE SCALE GENOMIC DNA]</scope>
    <source>
        <strain evidence="2 3">DSM 22686</strain>
    </source>
</reference>
<dbReference type="PANTHER" id="PTHR36453">
    <property type="entry name" value="SECRETED PROTEIN-RELATED"/>
    <property type="match status" value="1"/>
</dbReference>
<feature type="domain" description="Right handed beta helix" evidence="1">
    <location>
        <begin position="373"/>
        <end position="520"/>
    </location>
</feature>
<accession>A0A2W7QQZ3</accession>
<evidence type="ECO:0000313" key="2">
    <source>
        <dbReference type="EMBL" id="PZX49676.1"/>
    </source>
</evidence>
<dbReference type="PANTHER" id="PTHR36453:SF1">
    <property type="entry name" value="RIGHT HANDED BETA HELIX DOMAIN-CONTAINING PROTEIN"/>
    <property type="match status" value="1"/>
</dbReference>
<organism evidence="2 3">
    <name type="scientific">Algoriphagus ratkowskyi</name>
    <dbReference type="NCBI Taxonomy" id="57028"/>
    <lineage>
        <taxon>Bacteria</taxon>
        <taxon>Pseudomonadati</taxon>
        <taxon>Bacteroidota</taxon>
        <taxon>Cytophagia</taxon>
        <taxon>Cytophagales</taxon>
        <taxon>Cyclobacteriaceae</taxon>
        <taxon>Algoriphagus</taxon>
    </lineage>
</organism>
<dbReference type="SUPFAM" id="SSF51126">
    <property type="entry name" value="Pectin lyase-like"/>
    <property type="match status" value="2"/>
</dbReference>
<dbReference type="InterPro" id="IPR011050">
    <property type="entry name" value="Pectin_lyase_fold/virulence"/>
</dbReference>
<proteinExistence type="predicted"/>
<name>A0A2W7QQZ3_9BACT</name>
<dbReference type="Pfam" id="PF13229">
    <property type="entry name" value="Beta_helix"/>
    <property type="match status" value="1"/>
</dbReference>
<dbReference type="SMART" id="SM00710">
    <property type="entry name" value="PbH1"/>
    <property type="match status" value="6"/>
</dbReference>
<dbReference type="InterPro" id="IPR006626">
    <property type="entry name" value="PbH1"/>
</dbReference>
<dbReference type="Proteomes" id="UP000249115">
    <property type="component" value="Unassembled WGS sequence"/>
</dbReference>
<dbReference type="InterPro" id="IPR012334">
    <property type="entry name" value="Pectin_lyas_fold"/>
</dbReference>
<dbReference type="InterPro" id="IPR039448">
    <property type="entry name" value="Beta_helix"/>
</dbReference>
<evidence type="ECO:0000259" key="1">
    <source>
        <dbReference type="Pfam" id="PF13229"/>
    </source>
</evidence>
<dbReference type="EMBL" id="QKZU01000028">
    <property type="protein sequence ID" value="PZX49676.1"/>
    <property type="molecule type" value="Genomic_DNA"/>
</dbReference>